<dbReference type="Proteomes" id="UP000710385">
    <property type="component" value="Unassembled WGS sequence"/>
</dbReference>
<sequence length="568" mass="60932">MKNTLPFPFFLFALGIAVALFMLPGAAKAQVCCKCHPPNDPAKTVCLQAEASALLKANDCSTLPKSTQSESDWTCETTLLSAAFCKPISENGVCAEGPKAASVVLAGETASQAPAPKKPGAAILPVLNVNIPGLQLKTEGGASTLLAQYIAAAYRYGISIVAIVSAIMFIYGAFLYLVFSTAGSVTQGKQIMLDAVIGMMLVLSAQLILRTVNPDLVNLKGLDITEINPRDAFTDAALELARVERYARIGLVEVPVLDIETGEIVAPTAPVSGKPGEVAKDQKGDLIAQGTCPPDMVPIPFSAAYPKGRVESFCMDRYEAPNQQGVKPIRGATEWEAEWYCKERGKRLCNSNEWVRACLGPDGANTYGYGPTFVQGRIKDALKKRPDGLNVGATVSTGKPPAPCNYDTNTPGFFPGYETTFSPFAIKYPTKRNADLSILNPGNPRLSDSVYVTAFEKFKSFLAKYDGSEPSGARPDCKTPEGVYDLTANVSEMTVKDQYANLSADERVALPSQPRAYNWSGFNWSPIPHLANFDAKPVCTFVSGGGHGAGDAWRDYINGFRCCLNLQQ</sequence>
<keyword evidence="1" id="KW-1133">Transmembrane helix</keyword>
<organism evidence="3 4">
    <name type="scientific">candidate division WWE3 bacterium</name>
    <dbReference type="NCBI Taxonomy" id="2053526"/>
    <lineage>
        <taxon>Bacteria</taxon>
        <taxon>Katanobacteria</taxon>
    </lineage>
</organism>
<proteinExistence type="predicted"/>
<dbReference type="InterPro" id="IPR016187">
    <property type="entry name" value="CTDL_fold"/>
</dbReference>
<reference evidence="3" key="1">
    <citation type="submission" date="2020-05" db="EMBL/GenBank/DDBJ databases">
        <title>High-Quality Genomes of Partial-Nitritation/Anammox System by Hierarchical Clustering Based Hybrid Assembly.</title>
        <authorList>
            <person name="Liu L."/>
            <person name="Wang Y."/>
            <person name="Che Y."/>
            <person name="Chen Y."/>
            <person name="Xia Y."/>
            <person name="Luo R."/>
            <person name="Cheng S.H."/>
            <person name="Zheng C."/>
            <person name="Zhang T."/>
        </authorList>
    </citation>
    <scope>NUCLEOTIDE SEQUENCE</scope>
    <source>
        <strain evidence="3">H1_PAT1</strain>
    </source>
</reference>
<dbReference type="EMBL" id="JABTTY010000001">
    <property type="protein sequence ID" value="MBE7524991.1"/>
    <property type="molecule type" value="Genomic_DNA"/>
</dbReference>
<evidence type="ECO:0000256" key="1">
    <source>
        <dbReference type="SAM" id="Phobius"/>
    </source>
</evidence>
<name>A0A928TQ33_UNCKA</name>
<protein>
    <recommendedName>
        <fullName evidence="5">Sulfatase-modifying factor enzyme domain-containing protein</fullName>
    </recommendedName>
</protein>
<evidence type="ECO:0008006" key="5">
    <source>
        <dbReference type="Google" id="ProtNLM"/>
    </source>
</evidence>
<evidence type="ECO:0000256" key="2">
    <source>
        <dbReference type="SAM" id="SignalP"/>
    </source>
</evidence>
<keyword evidence="1" id="KW-0812">Transmembrane</keyword>
<feature type="chain" id="PRO_5037694803" description="Sulfatase-modifying factor enzyme domain-containing protein" evidence="2">
    <location>
        <begin position="30"/>
        <end position="568"/>
    </location>
</feature>
<dbReference type="SUPFAM" id="SSF56436">
    <property type="entry name" value="C-type lectin-like"/>
    <property type="match status" value="1"/>
</dbReference>
<dbReference type="InterPro" id="IPR042095">
    <property type="entry name" value="SUMF_sf"/>
</dbReference>
<feature type="transmembrane region" description="Helical" evidence="1">
    <location>
        <begin position="156"/>
        <end position="179"/>
    </location>
</feature>
<gene>
    <name evidence="3" type="ORF">HS096_01150</name>
</gene>
<evidence type="ECO:0000313" key="4">
    <source>
        <dbReference type="Proteomes" id="UP000710385"/>
    </source>
</evidence>
<dbReference type="AlphaFoldDB" id="A0A928TQ33"/>
<keyword evidence="1" id="KW-0472">Membrane</keyword>
<evidence type="ECO:0000313" key="3">
    <source>
        <dbReference type="EMBL" id="MBE7524991.1"/>
    </source>
</evidence>
<dbReference type="Gene3D" id="3.90.1580.10">
    <property type="entry name" value="paralog of FGE (formylglycine-generating enzyme)"/>
    <property type="match status" value="1"/>
</dbReference>
<accession>A0A928TQ33</accession>
<feature type="signal peptide" evidence="2">
    <location>
        <begin position="1"/>
        <end position="29"/>
    </location>
</feature>
<comment type="caution">
    <text evidence="3">The sequence shown here is derived from an EMBL/GenBank/DDBJ whole genome shotgun (WGS) entry which is preliminary data.</text>
</comment>
<keyword evidence="2" id="KW-0732">Signal</keyword>